<proteinExistence type="predicted"/>
<evidence type="ECO:0000313" key="2">
    <source>
        <dbReference type="EMBL" id="GLU50481.1"/>
    </source>
</evidence>
<dbReference type="EMBL" id="BSQG01000015">
    <property type="protein sequence ID" value="GLU50481.1"/>
    <property type="molecule type" value="Genomic_DNA"/>
</dbReference>
<dbReference type="InterPro" id="IPR056507">
    <property type="entry name" value="wHTH-HSP90_Na-assoc"/>
</dbReference>
<dbReference type="AlphaFoldDB" id="A0A9W6PBJ2"/>
<comment type="caution">
    <text evidence="2">The sequence shown here is derived from an EMBL/GenBank/DDBJ whole genome shotgun (WGS) entry which is preliminary data.</text>
</comment>
<sequence length="452" mass="49173">MSEDDLRIVSADLDGESPWLETGEPVSLIRLLRTAEAVELSPVQVRDRLAELGYTRIPDRTAAEAGQPDDLLLAGATPEDDHWLDTDDEVDLGHVVRAAERTGRSPAYVRDRLAELGFTGLPQGGLPETLEPEDLALVESGPDGGGALSGVDDEVALIHLLRVASRTGRSPVLAYDRLVALGFTDLPSRNDVEALTPDDLRIVSVGLDGRLPWLNEDETVTLVHLLAAGVAMKRPPVEVYDRLAELGLDNLPFRGRVETLRTSDVRIISAGLDGRFPWLDTNAEIPLGHILRAAEQTDIPPVYVHNRLAILGYTDLPQGGLPEKLEPGDARITSRDLNGEAPWLEVYDEVSLPHVLGAASALERSPASVRDRLALLGYADLPQGELPETLEPDDAQIVSRDLNGGYPWRAVDQQVPPNHVLEAAEKTGRSPEYVRDRLAAFGYTALPQDPLQ</sequence>
<gene>
    <name evidence="2" type="ORF">Nans01_48320</name>
</gene>
<evidence type="ECO:0000313" key="3">
    <source>
        <dbReference type="Proteomes" id="UP001165092"/>
    </source>
</evidence>
<dbReference type="Pfam" id="PF24410">
    <property type="entry name" value="wHTH-HSP90_Na-assoc"/>
    <property type="match status" value="7"/>
</dbReference>
<keyword evidence="3" id="KW-1185">Reference proteome</keyword>
<reference evidence="2" key="1">
    <citation type="submission" date="2023-02" db="EMBL/GenBank/DDBJ databases">
        <title>Nocardiopsis ansamitocini NBRC 112285.</title>
        <authorList>
            <person name="Ichikawa N."/>
            <person name="Sato H."/>
            <person name="Tonouchi N."/>
        </authorList>
    </citation>
    <scope>NUCLEOTIDE SEQUENCE</scope>
    <source>
        <strain evidence="2">NBRC 112285</strain>
    </source>
</reference>
<evidence type="ECO:0000259" key="1">
    <source>
        <dbReference type="Pfam" id="PF24410"/>
    </source>
</evidence>
<name>A0A9W6PBJ2_9ACTN</name>
<dbReference type="Proteomes" id="UP001165092">
    <property type="component" value="Unassembled WGS sequence"/>
</dbReference>
<feature type="domain" description="wHTH-Hsp90 Na associated" evidence="1">
    <location>
        <begin position="3"/>
        <end position="54"/>
    </location>
</feature>
<feature type="domain" description="wHTH-Hsp90 Na associated" evidence="1">
    <location>
        <begin position="260"/>
        <end position="313"/>
    </location>
</feature>
<feature type="domain" description="wHTH-Hsp90 Na associated" evidence="1">
    <location>
        <begin position="390"/>
        <end position="443"/>
    </location>
</feature>
<protein>
    <recommendedName>
        <fullName evidence="1">wHTH-Hsp90 Na associated domain-containing protein</fullName>
    </recommendedName>
</protein>
<accession>A0A9W6PBJ2</accession>
<feature type="domain" description="wHTH-Hsp90 Na associated" evidence="1">
    <location>
        <begin position="68"/>
        <end position="118"/>
    </location>
</feature>
<organism evidence="2 3">
    <name type="scientific">Nocardiopsis ansamitocini</name>
    <dbReference type="NCBI Taxonomy" id="1670832"/>
    <lineage>
        <taxon>Bacteria</taxon>
        <taxon>Bacillati</taxon>
        <taxon>Actinomycetota</taxon>
        <taxon>Actinomycetes</taxon>
        <taxon>Streptosporangiales</taxon>
        <taxon>Nocardiopsidaceae</taxon>
        <taxon>Nocardiopsis</taxon>
    </lineage>
</organism>
<feature type="domain" description="wHTH-Hsp90 Na associated" evidence="1">
    <location>
        <begin position="195"/>
        <end position="248"/>
    </location>
</feature>
<feature type="domain" description="wHTH-Hsp90 Na associated" evidence="1">
    <location>
        <begin position="130"/>
        <end position="183"/>
    </location>
</feature>
<feature type="domain" description="wHTH-Hsp90 Na associated" evidence="1">
    <location>
        <begin position="325"/>
        <end position="378"/>
    </location>
</feature>